<sequence length="619" mass="60723">MQSMKRPTGRARRTPGRAQDGWRARKGRVWGAALLGAASVLGGGALLLVAGPAGAATSSTLYVSPGGTSGAADASCQSAAYSSISAAVAAATSGDTITVCAGTYDEMVTVQGVAVTLQGTTGAVIDASGKADGIVVQGAAAAGSTVEGFTVEHAQQSGILVQGTSKVTVADNVVTDNDLACQPQTGSNDCGEGLHLRAVTDSTVQGNTVSGNTGGILVTDGIPAGSLGAKAFGYSTPYAGPSSGNLIEDNTVKDNVWDCGITLPSHNALAVSSSGTPQPTEGGVYANTVEDNVVTGNGTEGGGGAGILMAAPFPGTGSYDNVVKGNTVSGNGQAGITVHSHAPDQDVNGNQFLDNTIGQNAVGETNPGTGVFSQGSPTAGDPDAGVISTTGILVYSAVQPVTGTVASGNQISDDYYGIWTDNVETQGISGNSFSSVTVPTYAEPAPSSGYLMAAADGGIFTFGAMPFVGSGHGLPLSAPVVGVARTPDSGGSWLATANGGVFTLGDARFNGSLGGVKLLAAPIVGIAATPGGHGYWLVGKDGGVFTFGTAGFYGSLPGLPASVRPNVPVVGLVPTASGKGGYWEVTAAGDVYSFGDATFFGSTGNLHLDAPVVGAVAAG</sequence>
<dbReference type="Pfam" id="PF05048">
    <property type="entry name" value="NosD"/>
    <property type="match status" value="1"/>
</dbReference>
<feature type="domain" description="Periplasmic copper-binding protein NosD beta helix" evidence="2">
    <location>
        <begin position="191"/>
        <end position="357"/>
    </location>
</feature>
<comment type="caution">
    <text evidence="3">The sequence shown here is derived from an EMBL/GenBank/DDBJ whole genome shotgun (WGS) entry which is preliminary data.</text>
</comment>
<evidence type="ECO:0000259" key="2">
    <source>
        <dbReference type="Pfam" id="PF05048"/>
    </source>
</evidence>
<name>A0ABV6C4G9_9ACTN</name>
<feature type="region of interest" description="Disordered" evidence="1">
    <location>
        <begin position="1"/>
        <end position="22"/>
    </location>
</feature>
<evidence type="ECO:0000313" key="4">
    <source>
        <dbReference type="Proteomes" id="UP001589788"/>
    </source>
</evidence>
<proteinExistence type="predicted"/>
<dbReference type="SUPFAM" id="SSF51126">
    <property type="entry name" value="Pectin lyase-like"/>
    <property type="match status" value="1"/>
</dbReference>
<dbReference type="InterPro" id="IPR006626">
    <property type="entry name" value="PbH1"/>
</dbReference>
<gene>
    <name evidence="3" type="ORF">ACFFRE_06895</name>
</gene>
<reference evidence="3 4" key="1">
    <citation type="submission" date="2024-09" db="EMBL/GenBank/DDBJ databases">
        <authorList>
            <person name="Sun Q."/>
            <person name="Mori K."/>
        </authorList>
    </citation>
    <scope>NUCLEOTIDE SEQUENCE [LARGE SCALE GENOMIC DNA]</scope>
    <source>
        <strain evidence="3 4">JCM 15389</strain>
    </source>
</reference>
<dbReference type="Gene3D" id="2.160.20.10">
    <property type="entry name" value="Single-stranded right-handed beta-helix, Pectin lyase-like"/>
    <property type="match status" value="1"/>
</dbReference>
<protein>
    <submittedName>
        <fullName evidence="3">Nitrous oxide reductase family maturation protein NosD</fullName>
    </submittedName>
</protein>
<dbReference type="InterPro" id="IPR011050">
    <property type="entry name" value="Pectin_lyase_fold/virulence"/>
</dbReference>
<dbReference type="SMART" id="SM00710">
    <property type="entry name" value="PbH1"/>
    <property type="match status" value="8"/>
</dbReference>
<dbReference type="EMBL" id="JBHLYQ010000053">
    <property type="protein sequence ID" value="MFC0081872.1"/>
    <property type="molecule type" value="Genomic_DNA"/>
</dbReference>
<accession>A0ABV6C4G9</accession>
<dbReference type="InterPro" id="IPR012334">
    <property type="entry name" value="Pectin_lyas_fold"/>
</dbReference>
<evidence type="ECO:0000313" key="3">
    <source>
        <dbReference type="EMBL" id="MFC0081872.1"/>
    </source>
</evidence>
<evidence type="ECO:0000256" key="1">
    <source>
        <dbReference type="SAM" id="MobiDB-lite"/>
    </source>
</evidence>
<organism evidence="3 4">
    <name type="scientific">Aciditerrimonas ferrireducens</name>
    <dbReference type="NCBI Taxonomy" id="667306"/>
    <lineage>
        <taxon>Bacteria</taxon>
        <taxon>Bacillati</taxon>
        <taxon>Actinomycetota</taxon>
        <taxon>Acidimicrobiia</taxon>
        <taxon>Acidimicrobiales</taxon>
        <taxon>Acidimicrobiaceae</taxon>
        <taxon>Aciditerrimonas</taxon>
    </lineage>
</organism>
<dbReference type="InterPro" id="IPR007742">
    <property type="entry name" value="NosD_dom"/>
</dbReference>
<dbReference type="Proteomes" id="UP001589788">
    <property type="component" value="Unassembled WGS sequence"/>
</dbReference>
<keyword evidence="4" id="KW-1185">Reference proteome</keyword>